<dbReference type="GO" id="GO:0042555">
    <property type="term" value="C:MCM complex"/>
    <property type="evidence" value="ECO:0007669"/>
    <property type="project" value="TreeGrafter"/>
</dbReference>
<name>A0A1H1GUH1_9EURY</name>
<evidence type="ECO:0000313" key="13">
    <source>
        <dbReference type="Proteomes" id="UP000199289"/>
    </source>
</evidence>
<dbReference type="InterPro" id="IPR041562">
    <property type="entry name" value="MCM_lid"/>
</dbReference>
<dbReference type="PRINTS" id="PR01657">
    <property type="entry name" value="MCMFAMILY"/>
</dbReference>
<evidence type="ECO:0000313" key="14">
    <source>
        <dbReference type="Proteomes" id="UP000255421"/>
    </source>
</evidence>
<dbReference type="Pfam" id="PF17207">
    <property type="entry name" value="MCM_OB"/>
    <property type="match status" value="1"/>
</dbReference>
<evidence type="ECO:0000256" key="4">
    <source>
        <dbReference type="ARBA" id="ARBA00022741"/>
    </source>
</evidence>
<gene>
    <name evidence="11" type="ORF">DWB78_18580</name>
    <name evidence="12" type="ORF">SAMN05216278_3864</name>
</gene>
<dbReference type="SUPFAM" id="SSF50249">
    <property type="entry name" value="Nucleic acid-binding proteins"/>
    <property type="match status" value="1"/>
</dbReference>
<organism evidence="12 13">
    <name type="scientific">Halopelagius longus</name>
    <dbReference type="NCBI Taxonomy" id="1236180"/>
    <lineage>
        <taxon>Archaea</taxon>
        <taxon>Methanobacteriati</taxon>
        <taxon>Methanobacteriota</taxon>
        <taxon>Stenosarchaea group</taxon>
        <taxon>Halobacteria</taxon>
        <taxon>Halobacteriales</taxon>
        <taxon>Haloferacaceae</taxon>
    </lineage>
</organism>
<dbReference type="GO" id="GO:0016787">
    <property type="term" value="F:hydrolase activity"/>
    <property type="evidence" value="ECO:0007669"/>
    <property type="project" value="UniProtKB-KW"/>
</dbReference>
<sequence length="692" mass="76295">MERTPSGSNSDLLDTFIAFFRQLESSALEKKEDELVVASVAFNDLAEYDSEVAEKYLKHPERLRDWAEEALRSEHEESHVSVQMQDTRRIKLASLRTKHIGELFTVIGTVATASPVRSKPTELAFQCQRCGTMTYIPQTRSGSNEPAECQGCERSGPFVVNRNQSEYEDYQRLTLEQRHKGVGTDDEAETLEVELIGDLAGRATPGETVAVTGAVQLADETLSTTIPDKYLDAHSLTEADPNAHIEITDDDIEKILEIADRDDIYEAITGSIAPSVHGNEHIKLPLALQLASGVRKRLPDESTIRGTIHVGIIGDPGSAKSQMVRAAARLSPRSVVVSGESSSEVGLTAGAYNTSSGWETRGGAVVKANHGLAVIENAHSLRSEEKVALSNVIADQQVDVSKASVVDTLPAQTSTTIVGRPKFGRFDQYEPIAPQVDLPPGLLSNLDLTFIVRDDPDPKSDSGVAEFILDSNKAGEMRTQAEKIPASAYDEDEIETASELVEPVIDRELLIKYFVYARQNCFPTLSEEAKEVIRDFYVDFRAKGSDEDVPIPLTAQKLEGLVRLAEASARLRLSDTVTEEDAERVTEIVESCLQNLGIDPDTGEFDAEIVETGTTKSQKDRIKALRQLIYDIGKQDDNDGFAPKEQIFQRAVTELDINEKKAQDEIESLRRKGELYEPRTGYLRLTNTDDLE</sequence>
<reference evidence="11 14" key="3">
    <citation type="submission" date="2018-07" db="EMBL/GenBank/DDBJ databases">
        <title>Genome sequence of extremly halophilic archaeon Halopelagius longus strain BC12-B1.</title>
        <authorList>
            <person name="Zhang X."/>
        </authorList>
    </citation>
    <scope>NUCLEOTIDE SEQUENCE [LARGE SCALE GENOMIC DNA]</scope>
    <source>
        <strain evidence="11 14">BC12-B1</strain>
    </source>
</reference>
<dbReference type="GO" id="GO:0003697">
    <property type="term" value="F:single-stranded DNA binding"/>
    <property type="evidence" value="ECO:0007669"/>
    <property type="project" value="TreeGrafter"/>
</dbReference>
<accession>A0A1H1GUH1</accession>
<dbReference type="InterPro" id="IPR036388">
    <property type="entry name" value="WH-like_DNA-bd_sf"/>
</dbReference>
<evidence type="ECO:0000256" key="7">
    <source>
        <dbReference type="ARBA" id="ARBA00022840"/>
    </source>
</evidence>
<dbReference type="PANTHER" id="PTHR11630:SF66">
    <property type="entry name" value="DNA REPLICATION LICENSING FACTOR MCM4"/>
    <property type="match status" value="1"/>
</dbReference>
<keyword evidence="7 9" id="KW-0067">ATP-binding</keyword>
<dbReference type="Gene3D" id="1.10.10.10">
    <property type="entry name" value="Winged helix-like DNA-binding domain superfamily/Winged helix DNA-binding domain"/>
    <property type="match status" value="1"/>
</dbReference>
<dbReference type="GO" id="GO:0017116">
    <property type="term" value="F:single-stranded DNA helicase activity"/>
    <property type="evidence" value="ECO:0007669"/>
    <property type="project" value="TreeGrafter"/>
</dbReference>
<evidence type="ECO:0000259" key="10">
    <source>
        <dbReference type="PROSITE" id="PS50051"/>
    </source>
</evidence>
<dbReference type="GO" id="GO:0005524">
    <property type="term" value="F:ATP binding"/>
    <property type="evidence" value="ECO:0007669"/>
    <property type="project" value="UniProtKB-KW"/>
</dbReference>
<reference evidence="13" key="2">
    <citation type="submission" date="2016-10" db="EMBL/GenBank/DDBJ databases">
        <authorList>
            <person name="Varghese N."/>
            <person name="Submissions S."/>
        </authorList>
    </citation>
    <scope>NUCLEOTIDE SEQUENCE [LARGE SCALE GENOMIC DNA]</scope>
    <source>
        <strain evidence="13">CGMCC 1.12397</strain>
    </source>
</reference>
<dbReference type="Gene3D" id="3.30.1640.10">
    <property type="entry name" value="mini-chromosome maintenance (MCM) complex, chain A, domain 1"/>
    <property type="match status" value="1"/>
</dbReference>
<protein>
    <recommendedName>
        <fullName evidence="2">DNA helicase</fullName>
        <ecNumber evidence="2">3.6.4.12</ecNumber>
    </recommendedName>
</protein>
<dbReference type="Pfam" id="PF17855">
    <property type="entry name" value="MCM_lid"/>
    <property type="match status" value="1"/>
</dbReference>
<reference evidence="12" key="1">
    <citation type="submission" date="2016-10" db="EMBL/GenBank/DDBJ databases">
        <authorList>
            <person name="de Groot N.N."/>
        </authorList>
    </citation>
    <scope>NUCLEOTIDE SEQUENCE [LARGE SCALE GENOMIC DNA]</scope>
    <source>
        <strain evidence="12">CGMCC 1.12397</strain>
    </source>
</reference>
<evidence type="ECO:0000313" key="12">
    <source>
        <dbReference type="EMBL" id="SDR16713.1"/>
    </source>
</evidence>
<dbReference type="Proteomes" id="UP000199289">
    <property type="component" value="Unassembled WGS sequence"/>
</dbReference>
<comment type="similarity">
    <text evidence="1 9">Belongs to the MCM family.</text>
</comment>
<dbReference type="Gene3D" id="3.40.50.300">
    <property type="entry name" value="P-loop containing nucleotide triphosphate hydrolases"/>
    <property type="match status" value="1"/>
</dbReference>
<keyword evidence="3" id="KW-0235">DNA replication</keyword>
<dbReference type="InterPro" id="IPR033762">
    <property type="entry name" value="MCM_OB"/>
</dbReference>
<dbReference type="Gene3D" id="2.40.50.140">
    <property type="entry name" value="Nucleic acid-binding proteins"/>
    <property type="match status" value="1"/>
</dbReference>
<dbReference type="SUPFAM" id="SSF52540">
    <property type="entry name" value="P-loop containing nucleoside triphosphate hydrolases"/>
    <property type="match status" value="1"/>
</dbReference>
<feature type="domain" description="MCM C-terminal AAA(+) ATPase" evidence="10">
    <location>
        <begin position="264"/>
        <end position="468"/>
    </location>
</feature>
<evidence type="ECO:0000256" key="8">
    <source>
        <dbReference type="ARBA" id="ARBA00023125"/>
    </source>
</evidence>
<dbReference type="Proteomes" id="UP000255421">
    <property type="component" value="Unassembled WGS sequence"/>
</dbReference>
<evidence type="ECO:0000256" key="9">
    <source>
        <dbReference type="RuleBase" id="RU004070"/>
    </source>
</evidence>
<dbReference type="FunFam" id="2.20.28.10:FF:000003">
    <property type="entry name" value="DNA helicase"/>
    <property type="match status" value="1"/>
</dbReference>
<dbReference type="EMBL" id="FNKQ01000007">
    <property type="protein sequence ID" value="SDR16713.1"/>
    <property type="molecule type" value="Genomic_DNA"/>
</dbReference>
<evidence type="ECO:0000256" key="2">
    <source>
        <dbReference type="ARBA" id="ARBA00012551"/>
    </source>
</evidence>
<evidence type="ECO:0000256" key="5">
    <source>
        <dbReference type="ARBA" id="ARBA00022801"/>
    </source>
</evidence>
<dbReference type="InterPro" id="IPR027417">
    <property type="entry name" value="P-loop_NTPase"/>
</dbReference>
<dbReference type="Gene3D" id="2.20.28.10">
    <property type="match status" value="1"/>
</dbReference>
<keyword evidence="14" id="KW-1185">Reference proteome</keyword>
<dbReference type="Pfam" id="PF00493">
    <property type="entry name" value="MCM"/>
    <property type="match status" value="1"/>
</dbReference>
<proteinExistence type="inferred from homology"/>
<dbReference type="AlphaFoldDB" id="A0A1H1GUH1"/>
<keyword evidence="4 9" id="KW-0547">Nucleotide-binding</keyword>
<evidence type="ECO:0000256" key="1">
    <source>
        <dbReference type="ARBA" id="ARBA00008010"/>
    </source>
</evidence>
<dbReference type="SMART" id="SM00350">
    <property type="entry name" value="MCM"/>
    <property type="match status" value="1"/>
</dbReference>
<keyword evidence="5" id="KW-0378">Hydrolase</keyword>
<keyword evidence="6 12" id="KW-0347">Helicase</keyword>
<evidence type="ECO:0000313" key="11">
    <source>
        <dbReference type="EMBL" id="RDI69561.1"/>
    </source>
</evidence>
<dbReference type="EC" id="3.6.4.12" evidence="2"/>
<keyword evidence="8 9" id="KW-0238">DNA-binding</keyword>
<dbReference type="RefSeq" id="WP_092539326.1">
    <property type="nucleotide sequence ID" value="NZ_FNKQ01000007.1"/>
</dbReference>
<dbReference type="EMBL" id="QQST01000005">
    <property type="protein sequence ID" value="RDI69561.1"/>
    <property type="molecule type" value="Genomic_DNA"/>
</dbReference>
<evidence type="ECO:0000256" key="3">
    <source>
        <dbReference type="ARBA" id="ARBA00022705"/>
    </source>
</evidence>
<dbReference type="PROSITE" id="PS50051">
    <property type="entry name" value="MCM_2"/>
    <property type="match status" value="1"/>
</dbReference>
<evidence type="ECO:0000256" key="6">
    <source>
        <dbReference type="ARBA" id="ARBA00022806"/>
    </source>
</evidence>
<dbReference type="InterPro" id="IPR001208">
    <property type="entry name" value="MCM_dom"/>
</dbReference>
<dbReference type="GO" id="GO:0006260">
    <property type="term" value="P:DNA replication"/>
    <property type="evidence" value="ECO:0007669"/>
    <property type="project" value="UniProtKB-KW"/>
</dbReference>
<dbReference type="PANTHER" id="PTHR11630">
    <property type="entry name" value="DNA REPLICATION LICENSING FACTOR MCM FAMILY MEMBER"/>
    <property type="match status" value="1"/>
</dbReference>
<dbReference type="InterPro" id="IPR012340">
    <property type="entry name" value="NA-bd_OB-fold"/>
</dbReference>
<dbReference type="InterPro" id="IPR031327">
    <property type="entry name" value="MCM"/>
</dbReference>